<evidence type="ECO:0000256" key="2">
    <source>
        <dbReference type="ARBA" id="ARBA00001966"/>
    </source>
</evidence>
<evidence type="ECO:0000256" key="11">
    <source>
        <dbReference type="ARBA" id="ARBA00023014"/>
    </source>
</evidence>
<dbReference type="PROSITE" id="PS51318">
    <property type="entry name" value="TAT"/>
    <property type="match status" value="1"/>
</dbReference>
<dbReference type="GO" id="GO:1990204">
    <property type="term" value="C:oxidoreductase complex"/>
    <property type="evidence" value="ECO:0007669"/>
    <property type="project" value="UniProtKB-ARBA"/>
</dbReference>
<evidence type="ECO:0000256" key="1">
    <source>
        <dbReference type="ARBA" id="ARBA00001942"/>
    </source>
</evidence>
<dbReference type="Proteomes" id="UP000199648">
    <property type="component" value="Unassembled WGS sequence"/>
</dbReference>
<dbReference type="GO" id="GO:0016020">
    <property type="term" value="C:membrane"/>
    <property type="evidence" value="ECO:0007669"/>
    <property type="project" value="TreeGrafter"/>
</dbReference>
<evidence type="ECO:0000256" key="3">
    <source>
        <dbReference type="ARBA" id="ARBA00022485"/>
    </source>
</evidence>
<organism evidence="17 18">
    <name type="scientific">Thiohalomonas denitrificans</name>
    <dbReference type="NCBI Taxonomy" id="415747"/>
    <lineage>
        <taxon>Bacteria</taxon>
        <taxon>Pseudomonadati</taxon>
        <taxon>Pseudomonadota</taxon>
        <taxon>Gammaproteobacteria</taxon>
        <taxon>Thiohalomonadales</taxon>
        <taxon>Thiohalomonadaceae</taxon>
        <taxon>Thiohalomonas</taxon>
    </lineage>
</organism>
<name>A0A1G5Q983_9GAMM</name>
<dbReference type="GO" id="GO:0051539">
    <property type="term" value="F:4 iron, 4 sulfur cluster binding"/>
    <property type="evidence" value="ECO:0007669"/>
    <property type="project" value="UniProtKB-KW"/>
</dbReference>
<dbReference type="SUPFAM" id="SSF53706">
    <property type="entry name" value="Formate dehydrogenase/DMSO reductase, domains 1-3"/>
    <property type="match status" value="1"/>
</dbReference>
<dbReference type="Pfam" id="PF04879">
    <property type="entry name" value="Molybdop_Fe4S4"/>
    <property type="match status" value="1"/>
</dbReference>
<evidence type="ECO:0000256" key="12">
    <source>
        <dbReference type="ARBA" id="ARBA00023063"/>
    </source>
</evidence>
<dbReference type="CDD" id="cd02754">
    <property type="entry name" value="MopB_Nitrate-R-NapA-like"/>
    <property type="match status" value="1"/>
</dbReference>
<keyword evidence="4" id="KW-0500">Molybdenum</keyword>
<dbReference type="InterPro" id="IPR006656">
    <property type="entry name" value="Mopterin_OxRdtase"/>
</dbReference>
<keyword evidence="11" id="KW-0411">Iron-sulfur</keyword>
<comment type="cofactor">
    <cofactor evidence="2">
        <name>[4Fe-4S] cluster</name>
        <dbReference type="ChEBI" id="CHEBI:49883"/>
    </cofactor>
</comment>
<dbReference type="InterPro" id="IPR050123">
    <property type="entry name" value="Prok_molybdopt-oxidoreductase"/>
</dbReference>
<dbReference type="InterPro" id="IPR006657">
    <property type="entry name" value="MoPterin_dinucl-bd_dom"/>
</dbReference>
<dbReference type="SMART" id="SM00926">
    <property type="entry name" value="Molybdop_Fe4S4"/>
    <property type="match status" value="1"/>
</dbReference>
<keyword evidence="3" id="KW-0004">4Fe-4S</keyword>
<keyword evidence="8" id="KW-0249">Electron transport</keyword>
<evidence type="ECO:0000256" key="9">
    <source>
        <dbReference type="ARBA" id="ARBA00023002"/>
    </source>
</evidence>
<keyword evidence="18" id="KW-1185">Reference proteome</keyword>
<dbReference type="GO" id="GO:0043546">
    <property type="term" value="F:molybdopterin cofactor binding"/>
    <property type="evidence" value="ECO:0007669"/>
    <property type="project" value="InterPro"/>
</dbReference>
<dbReference type="PANTHER" id="PTHR43105:SF10">
    <property type="entry name" value="NADH-QUINONE OXIDOREDUCTASE SUBUNIT G"/>
    <property type="match status" value="1"/>
</dbReference>
<evidence type="ECO:0000313" key="18">
    <source>
        <dbReference type="Proteomes" id="UP000199648"/>
    </source>
</evidence>
<comment type="cofactor">
    <cofactor evidence="1">
        <name>Mo-bis(molybdopterin guanine dinucleotide)</name>
        <dbReference type="ChEBI" id="CHEBI:60539"/>
    </cofactor>
</comment>
<evidence type="ECO:0000256" key="7">
    <source>
        <dbReference type="ARBA" id="ARBA00022764"/>
    </source>
</evidence>
<feature type="domain" description="4Fe-4S Mo/W bis-MGD-type" evidence="16">
    <location>
        <begin position="72"/>
        <end position="129"/>
    </location>
</feature>
<dbReference type="EC" id="1.9.6.1" evidence="15"/>
<dbReference type="InterPro" id="IPR006963">
    <property type="entry name" value="Mopterin_OxRdtase_4Fe-4S_dom"/>
</dbReference>
<dbReference type="RefSeq" id="WP_175452485.1">
    <property type="nucleotide sequence ID" value="NZ_FMWD01000004.1"/>
</dbReference>
<comment type="catalytic activity">
    <reaction evidence="13">
        <text>2 Fe(II)-[cytochrome] + nitrate + 2 H(+) = 2 Fe(III)-[cytochrome] + nitrite + H2O</text>
        <dbReference type="Rhea" id="RHEA:12909"/>
        <dbReference type="Rhea" id="RHEA-COMP:11777"/>
        <dbReference type="Rhea" id="RHEA-COMP:11778"/>
        <dbReference type="ChEBI" id="CHEBI:15377"/>
        <dbReference type="ChEBI" id="CHEBI:15378"/>
        <dbReference type="ChEBI" id="CHEBI:16301"/>
        <dbReference type="ChEBI" id="CHEBI:17632"/>
        <dbReference type="ChEBI" id="CHEBI:29033"/>
        <dbReference type="ChEBI" id="CHEBI:29034"/>
        <dbReference type="EC" id="1.9.6.1"/>
    </reaction>
</comment>
<dbReference type="PROSITE" id="PS51669">
    <property type="entry name" value="4FE4S_MOW_BIS_MGD"/>
    <property type="match status" value="1"/>
</dbReference>
<evidence type="ECO:0000256" key="4">
    <source>
        <dbReference type="ARBA" id="ARBA00022505"/>
    </source>
</evidence>
<evidence type="ECO:0000256" key="6">
    <source>
        <dbReference type="ARBA" id="ARBA00022729"/>
    </source>
</evidence>
<evidence type="ECO:0000259" key="16">
    <source>
        <dbReference type="PROSITE" id="PS51669"/>
    </source>
</evidence>
<dbReference type="InterPro" id="IPR009010">
    <property type="entry name" value="Asp_de-COase-like_dom_sf"/>
</dbReference>
<dbReference type="GO" id="GO:0045333">
    <property type="term" value="P:cellular respiration"/>
    <property type="evidence" value="ECO:0007669"/>
    <property type="project" value="UniProtKB-ARBA"/>
</dbReference>
<dbReference type="EMBL" id="FMWD01000004">
    <property type="protein sequence ID" value="SCZ57951.1"/>
    <property type="molecule type" value="Genomic_DNA"/>
</dbReference>
<dbReference type="GO" id="GO:0042128">
    <property type="term" value="P:nitrate assimilation"/>
    <property type="evidence" value="ECO:0007669"/>
    <property type="project" value="UniProtKB-KW"/>
</dbReference>
<accession>A0A1G5Q983</accession>
<keyword evidence="7" id="KW-0574">Periplasm</keyword>
<keyword evidence="5" id="KW-0479">Metal-binding</keyword>
<protein>
    <recommendedName>
        <fullName evidence="15">nitrate reductase (cytochrome)</fullName>
        <ecNumber evidence="15">1.9.6.1</ecNumber>
    </recommendedName>
</protein>
<dbReference type="FunFam" id="2.40.40.20:FF:000005">
    <property type="entry name" value="Periplasmic nitrate reductase"/>
    <property type="match status" value="1"/>
</dbReference>
<comment type="function">
    <text evidence="14">Catalytic subunit of the periplasmic nitrate reductase complex NapAB. Receives electrons from NapB and catalyzes the reduction of nitrate to nitrite.</text>
</comment>
<dbReference type="AlphaFoldDB" id="A0A1G5Q983"/>
<reference evidence="17 18" key="1">
    <citation type="submission" date="2016-10" db="EMBL/GenBank/DDBJ databases">
        <authorList>
            <person name="de Groot N.N."/>
        </authorList>
    </citation>
    <scope>NUCLEOTIDE SEQUENCE [LARGE SCALE GENOMIC DNA]</scope>
    <source>
        <strain evidence="17 18">HLD2</strain>
    </source>
</reference>
<keyword evidence="12" id="KW-0534">Nitrate assimilation</keyword>
<evidence type="ECO:0000256" key="14">
    <source>
        <dbReference type="ARBA" id="ARBA00055000"/>
    </source>
</evidence>
<dbReference type="Gene3D" id="3.40.228.10">
    <property type="entry name" value="Dimethylsulfoxide Reductase, domain 2"/>
    <property type="match status" value="1"/>
</dbReference>
<keyword evidence="8" id="KW-0813">Transport</keyword>
<keyword evidence="10" id="KW-0408">Iron</keyword>
<dbReference type="Pfam" id="PF01568">
    <property type="entry name" value="Molydop_binding"/>
    <property type="match status" value="1"/>
</dbReference>
<evidence type="ECO:0000256" key="10">
    <source>
        <dbReference type="ARBA" id="ARBA00023004"/>
    </source>
</evidence>
<dbReference type="InterPro" id="IPR006311">
    <property type="entry name" value="TAT_signal"/>
</dbReference>
<dbReference type="PANTHER" id="PTHR43105">
    <property type="entry name" value="RESPIRATORY NITRATE REDUCTASE"/>
    <property type="match status" value="1"/>
</dbReference>
<dbReference type="Gene3D" id="3.40.50.740">
    <property type="match status" value="1"/>
</dbReference>
<gene>
    <name evidence="17" type="ORF">SAMN03097708_01556</name>
</gene>
<evidence type="ECO:0000256" key="13">
    <source>
        <dbReference type="ARBA" id="ARBA00052176"/>
    </source>
</evidence>
<evidence type="ECO:0000256" key="5">
    <source>
        <dbReference type="ARBA" id="ARBA00022723"/>
    </source>
</evidence>
<dbReference type="GO" id="GO:0050140">
    <property type="term" value="F:nitrate reductase (cytochrome) activity"/>
    <property type="evidence" value="ECO:0007669"/>
    <property type="project" value="UniProtKB-EC"/>
</dbReference>
<proteinExistence type="predicted"/>
<dbReference type="SUPFAM" id="SSF50692">
    <property type="entry name" value="ADC-like"/>
    <property type="match status" value="1"/>
</dbReference>
<evidence type="ECO:0000256" key="8">
    <source>
        <dbReference type="ARBA" id="ARBA00022982"/>
    </source>
</evidence>
<keyword evidence="6" id="KW-0732">Signal</keyword>
<dbReference type="CDD" id="cd00508">
    <property type="entry name" value="MopB_CT_Fdh-Nap-like"/>
    <property type="match status" value="1"/>
</dbReference>
<keyword evidence="9" id="KW-0560">Oxidoreductase</keyword>
<dbReference type="Gene3D" id="2.40.40.20">
    <property type="match status" value="1"/>
</dbReference>
<evidence type="ECO:0000313" key="17">
    <source>
        <dbReference type="EMBL" id="SCZ57951.1"/>
    </source>
</evidence>
<dbReference type="Gene3D" id="2.20.25.90">
    <property type="entry name" value="ADC-like domains"/>
    <property type="match status" value="1"/>
</dbReference>
<sequence length="831" mass="91480">MNYKDRKSSPVRVFSRKELKQLEQEPELCNHDRRTFLKWGALLSSQAVIGGGVLNLLTGEMAHADDTFDNVVQWVYSVCGYCSVGCGLKIGVNAAGEAVAVRGNDAHPTNAGRVCVKGLYEYKVLDDNDLRVAERGKYPLRRTSTGGWESITWDNATSLIAQKIIEAIDTAGPDSVGIYNTGQWTIEEYYAMGKLGKGALRTSTMDSNTRLCMAAAVYGYMTTFGSDGPPGCYDDIENTDCFFLIGTNPAEMHPQVWRRIANARKSSRAPKLIVVDPRRTATARSADLHLQIKPGTNVALMNGLLQQIIANNWTDNGYINANTRNYDALAAKVASYTPSYVSGITGIPAADIALAAEWIGRSQEVWSLFIQGVYQAMGGTDTVRQICAMHLITGKIGRPGSAPFSITGQATAMSNREAGGSSALAAYRNYYNPAHIAELENIWDVAPGTIPPHGTTVISSKSELQPEKNSMVEMMRKGELKVFWNACTNPAVTLPDLNALYSYLDFSNPSRPFVVVQDIYEPMETAHFADLFLPAAQWGEKTGTYTCAERRVNLGRQAVNPPGFELRPSYGAYSDLEIIKMVADKMAAMDPRFRTQSGDSLVGFNSAEEAFEEWKQVSAGKICDMSGMSYAALETNNGIHWPSTPANLLGGARLYTDGRFNTNWDRAQYGISPDAPWIDPDDKSRAYLWAVDYEAPPEVPDSQYPFWLNTGRVIEHFHSRTKTKRVAQLHEMVPENYVEISTEDAQSLNVATGDLVRVTSRRGEIVVKARITDTVRNGAVFIPMHFGDLDPSDVAENDGRLVSVNRLTINYVDKDCGQPIYKHCAVKLAKA</sequence>
<dbReference type="STRING" id="415747.SAMN03097708_01556"/>
<dbReference type="Pfam" id="PF00384">
    <property type="entry name" value="Molybdopterin"/>
    <property type="match status" value="1"/>
</dbReference>
<dbReference type="GO" id="GO:0046872">
    <property type="term" value="F:metal ion binding"/>
    <property type="evidence" value="ECO:0007669"/>
    <property type="project" value="UniProtKB-KW"/>
</dbReference>
<evidence type="ECO:0000256" key="15">
    <source>
        <dbReference type="ARBA" id="ARBA00067026"/>
    </source>
</evidence>